<feature type="compositionally biased region" description="Basic and acidic residues" evidence="1">
    <location>
        <begin position="202"/>
        <end position="227"/>
    </location>
</feature>
<name>A0ABN9WFZ0_9DINO</name>
<feature type="compositionally biased region" description="Basic residues" evidence="1">
    <location>
        <begin position="155"/>
        <end position="164"/>
    </location>
</feature>
<evidence type="ECO:0008006" key="4">
    <source>
        <dbReference type="Google" id="ProtNLM"/>
    </source>
</evidence>
<feature type="region of interest" description="Disordered" evidence="1">
    <location>
        <begin position="200"/>
        <end position="242"/>
    </location>
</feature>
<proteinExistence type="predicted"/>
<accession>A0ABN9WFZ0</accession>
<organism evidence="2 3">
    <name type="scientific">Prorocentrum cordatum</name>
    <dbReference type="NCBI Taxonomy" id="2364126"/>
    <lineage>
        <taxon>Eukaryota</taxon>
        <taxon>Sar</taxon>
        <taxon>Alveolata</taxon>
        <taxon>Dinophyceae</taxon>
        <taxon>Prorocentrales</taxon>
        <taxon>Prorocentraceae</taxon>
        <taxon>Prorocentrum</taxon>
    </lineage>
</organism>
<gene>
    <name evidence="2" type="ORF">PCOR1329_LOCUS66093</name>
</gene>
<sequence length="451" mass="50363">MARLAALAAGAGALAGRGLAAAEKLPLCDEAIVKETCQLIGDGDTTSRSDLEDQGLTSATPEQCEALWRAFGYSEDRVDCTSLCYTVVGFLSQSGEMPAQSDTACYEVDGRQHPVRHGHRPGSGCRRGRPRRQRRRGRGRRPPPWAARARPQEHAHRRPRPGHRLRHARAVTQGGEFVPHLPGPKPVIRREAVCCWGRGGGRRREEAARQRELRDRRGGGLRGGDRGHRARHPARPGPAHGEVHGQVVRPEFAQASLHQEEILRILNSVTHVLANANYIHDHSPDGCDEDTYAFVMPDPDRDARDENGKFKVFLCDLFMAKKKERRETLTHEASHHGTAFTDDVCAKSVMHYHKSKRNLKVLKVKSELDDPDVGYGDEVPVHWDGKVWDATVLQIRDHDEVVLNVEPEEECEELAYGRSECMSLARKAPLKALRNADSFCFFIQDLATNVD</sequence>
<dbReference type="Gene3D" id="3.40.390.10">
    <property type="entry name" value="Collagenase (Catalytic Domain)"/>
    <property type="match status" value="2"/>
</dbReference>
<dbReference type="Proteomes" id="UP001189429">
    <property type="component" value="Unassembled WGS sequence"/>
</dbReference>
<dbReference type="InterPro" id="IPR024079">
    <property type="entry name" value="MetalloPept_cat_dom_sf"/>
</dbReference>
<feature type="region of interest" description="Disordered" evidence="1">
    <location>
        <begin position="111"/>
        <end position="164"/>
    </location>
</feature>
<keyword evidence="3" id="KW-1185">Reference proteome</keyword>
<dbReference type="EMBL" id="CAUYUJ010018497">
    <property type="protein sequence ID" value="CAK0884036.1"/>
    <property type="molecule type" value="Genomic_DNA"/>
</dbReference>
<evidence type="ECO:0000256" key="1">
    <source>
        <dbReference type="SAM" id="MobiDB-lite"/>
    </source>
</evidence>
<comment type="caution">
    <text evidence="2">The sequence shown here is derived from an EMBL/GenBank/DDBJ whole genome shotgun (WGS) entry which is preliminary data.</text>
</comment>
<feature type="compositionally biased region" description="Basic residues" evidence="1">
    <location>
        <begin position="113"/>
        <end position="141"/>
    </location>
</feature>
<evidence type="ECO:0000313" key="3">
    <source>
        <dbReference type="Proteomes" id="UP001189429"/>
    </source>
</evidence>
<protein>
    <recommendedName>
        <fullName evidence="4">Lysine-specific metallo-endopeptidase domain-containing protein</fullName>
    </recommendedName>
</protein>
<evidence type="ECO:0000313" key="2">
    <source>
        <dbReference type="EMBL" id="CAK0884036.1"/>
    </source>
</evidence>
<reference evidence="2" key="1">
    <citation type="submission" date="2023-10" db="EMBL/GenBank/DDBJ databases">
        <authorList>
            <person name="Chen Y."/>
            <person name="Shah S."/>
            <person name="Dougan E. K."/>
            <person name="Thang M."/>
            <person name="Chan C."/>
        </authorList>
    </citation>
    <scope>NUCLEOTIDE SEQUENCE [LARGE SCALE GENOMIC DNA]</scope>
</reference>